<sequence>MKPYVVVLFILFSVQCMSQSVPGKERPGSLPGPHRNDYLNYHQISLKTHDLIAR</sequence>
<organism evidence="1 2">
    <name type="scientific">Spirosoma utsteinense</name>
    <dbReference type="NCBI Taxonomy" id="2585773"/>
    <lineage>
        <taxon>Bacteria</taxon>
        <taxon>Pseudomonadati</taxon>
        <taxon>Bacteroidota</taxon>
        <taxon>Cytophagia</taxon>
        <taxon>Cytophagales</taxon>
        <taxon>Cytophagaceae</taxon>
        <taxon>Spirosoma</taxon>
    </lineage>
</organism>
<dbReference type="Proteomes" id="UP000700732">
    <property type="component" value="Unassembled WGS sequence"/>
</dbReference>
<evidence type="ECO:0000313" key="1">
    <source>
        <dbReference type="EMBL" id="MBC3792240.1"/>
    </source>
</evidence>
<evidence type="ECO:0000313" key="2">
    <source>
        <dbReference type="Proteomes" id="UP000700732"/>
    </source>
</evidence>
<reference evidence="1 2" key="1">
    <citation type="submission" date="2019-06" db="EMBL/GenBank/DDBJ databases">
        <title>Spirosoma utsteinense sp. nov. isolated from Antarctic ice-free soils.</title>
        <authorList>
            <person name="Tahon G."/>
        </authorList>
    </citation>
    <scope>NUCLEOTIDE SEQUENCE [LARGE SCALE GENOMIC DNA]</scope>
    <source>
        <strain evidence="1 2">LMG 31447</strain>
    </source>
</reference>
<comment type="caution">
    <text evidence="1">The sequence shown here is derived from an EMBL/GenBank/DDBJ whole genome shotgun (WGS) entry which is preliminary data.</text>
</comment>
<dbReference type="EMBL" id="VFIA01000014">
    <property type="protein sequence ID" value="MBC3792240.1"/>
    <property type="molecule type" value="Genomic_DNA"/>
</dbReference>
<keyword evidence="2" id="KW-1185">Reference proteome</keyword>
<proteinExistence type="predicted"/>
<protein>
    <submittedName>
        <fullName evidence="1">Uncharacterized protein</fullName>
    </submittedName>
</protein>
<accession>A0ABR6W6P8</accession>
<gene>
    <name evidence="1" type="ORF">FH603_2750</name>
</gene>
<name>A0ABR6W6P8_9BACT</name>